<organism evidence="1">
    <name type="scientific">uncultured Caudovirales phage</name>
    <dbReference type="NCBI Taxonomy" id="2100421"/>
    <lineage>
        <taxon>Viruses</taxon>
        <taxon>Duplodnaviria</taxon>
        <taxon>Heunggongvirae</taxon>
        <taxon>Uroviricota</taxon>
        <taxon>Caudoviricetes</taxon>
        <taxon>Peduoviridae</taxon>
        <taxon>Maltschvirus</taxon>
        <taxon>Maltschvirus maltsch</taxon>
    </lineage>
</organism>
<proteinExistence type="predicted"/>
<name>A0A6J5SPB2_9CAUD</name>
<dbReference type="EMBL" id="LR797443">
    <property type="protein sequence ID" value="CAB4217342.1"/>
    <property type="molecule type" value="Genomic_DNA"/>
</dbReference>
<protein>
    <submittedName>
        <fullName evidence="1">Uncharacterized protein</fullName>
    </submittedName>
</protein>
<sequence length="80" mass="9094">MITQLIIKQVTNNLCDVFFGEFGFDRKEHVRMKRAQGTWIPCGTRKVHQDEIDYGCIVPLEAVLPAITGVLNVSFKRKAT</sequence>
<evidence type="ECO:0000313" key="1">
    <source>
        <dbReference type="EMBL" id="CAB4217342.1"/>
    </source>
</evidence>
<gene>
    <name evidence="1" type="ORF">UFOVP1590_40</name>
</gene>
<reference evidence="1" key="1">
    <citation type="submission" date="2020-05" db="EMBL/GenBank/DDBJ databases">
        <authorList>
            <person name="Chiriac C."/>
            <person name="Salcher M."/>
            <person name="Ghai R."/>
            <person name="Kavagutti S V."/>
        </authorList>
    </citation>
    <scope>NUCLEOTIDE SEQUENCE</scope>
</reference>
<accession>A0A6J5SPB2</accession>